<proteinExistence type="predicted"/>
<dbReference type="AlphaFoldDB" id="A0AAU7JBP2"/>
<evidence type="ECO:0000313" key="1">
    <source>
        <dbReference type="EMBL" id="XBO37798.1"/>
    </source>
</evidence>
<dbReference type="EMBL" id="CP157484">
    <property type="protein sequence ID" value="XBO37798.1"/>
    <property type="molecule type" value="Genomic_DNA"/>
</dbReference>
<sequence length="88" mass="9658">MPPLVLIVAYDASDALWNVRIKGYPHYMVFKFERIDTLLALMEAANHAAPHAAGSVRYELSGLTVAPHPKAWQEVVESGLTRAMGPAQ</sequence>
<organism evidence="1">
    <name type="scientific">Alsobacter sp. KACC 23698</name>
    <dbReference type="NCBI Taxonomy" id="3149229"/>
    <lineage>
        <taxon>Bacteria</taxon>
        <taxon>Pseudomonadati</taxon>
        <taxon>Pseudomonadota</taxon>
        <taxon>Alphaproteobacteria</taxon>
        <taxon>Hyphomicrobiales</taxon>
        <taxon>Alsobacteraceae</taxon>
        <taxon>Alsobacter</taxon>
    </lineage>
</organism>
<protein>
    <submittedName>
        <fullName evidence="1">Uncharacterized protein</fullName>
    </submittedName>
</protein>
<accession>A0AAU7JBP2</accession>
<name>A0AAU7JBP2_9HYPH</name>
<reference evidence="1" key="1">
    <citation type="submission" date="2024-05" db="EMBL/GenBank/DDBJ databases">
        <authorList>
            <person name="Kim S."/>
            <person name="Heo J."/>
            <person name="Choi H."/>
            <person name="Choi Y."/>
            <person name="Kwon S.-W."/>
            <person name="Kim Y."/>
        </authorList>
    </citation>
    <scope>NUCLEOTIDE SEQUENCE</scope>
    <source>
        <strain evidence="1">KACC 23698</strain>
    </source>
</reference>
<dbReference type="RefSeq" id="WP_406854625.1">
    <property type="nucleotide sequence ID" value="NZ_CP157484.1"/>
</dbReference>
<gene>
    <name evidence="1" type="ORF">ABEG18_19035</name>
</gene>